<reference evidence="3" key="1">
    <citation type="submission" date="2017-02" db="UniProtKB">
        <authorList>
            <consortium name="WormBaseParasite"/>
        </authorList>
    </citation>
    <scope>IDENTIFICATION</scope>
</reference>
<proteinExistence type="predicted"/>
<protein>
    <submittedName>
        <fullName evidence="3">Secreted protein</fullName>
    </submittedName>
</protein>
<name>A0A0M3HMN2_ASCLU</name>
<evidence type="ECO:0000256" key="1">
    <source>
        <dbReference type="SAM" id="SignalP"/>
    </source>
</evidence>
<evidence type="ECO:0000313" key="3">
    <source>
        <dbReference type="WBParaSite" id="ALUE_0000280501-mRNA-1"/>
    </source>
</evidence>
<evidence type="ECO:0000313" key="2">
    <source>
        <dbReference type="Proteomes" id="UP000036681"/>
    </source>
</evidence>
<dbReference type="WBParaSite" id="ALUE_0000280501-mRNA-1">
    <property type="protein sequence ID" value="ALUE_0000280501-mRNA-1"/>
    <property type="gene ID" value="ALUE_0000280501"/>
</dbReference>
<accession>A0A0M3HMN2</accession>
<keyword evidence="1" id="KW-0732">Signal</keyword>
<keyword evidence="2" id="KW-1185">Reference proteome</keyword>
<dbReference type="Proteomes" id="UP000036681">
    <property type="component" value="Unplaced"/>
</dbReference>
<feature type="chain" id="PRO_5005656468" evidence="1">
    <location>
        <begin position="25"/>
        <end position="101"/>
    </location>
</feature>
<organism evidence="2 3">
    <name type="scientific">Ascaris lumbricoides</name>
    <name type="common">Giant roundworm</name>
    <dbReference type="NCBI Taxonomy" id="6252"/>
    <lineage>
        <taxon>Eukaryota</taxon>
        <taxon>Metazoa</taxon>
        <taxon>Ecdysozoa</taxon>
        <taxon>Nematoda</taxon>
        <taxon>Chromadorea</taxon>
        <taxon>Rhabditida</taxon>
        <taxon>Spirurina</taxon>
        <taxon>Ascaridomorpha</taxon>
        <taxon>Ascaridoidea</taxon>
        <taxon>Ascarididae</taxon>
        <taxon>Ascaris</taxon>
    </lineage>
</organism>
<feature type="signal peptide" evidence="1">
    <location>
        <begin position="1"/>
        <end position="24"/>
    </location>
</feature>
<sequence>MHVQCAAAIFLLITVQLLISTVSAQDTPLVFKANQVWTFFTFPDRLLLFSMFGIEQKRHNICRNILNDVVFRFYAWAGKRSAPISDSVAYNKRKFYQWAGK</sequence>
<dbReference type="AlphaFoldDB" id="A0A0M3HMN2"/>